<organism evidence="6">
    <name type="scientific">uncultured Thiotrichaceae bacterium</name>
    <dbReference type="NCBI Taxonomy" id="298394"/>
    <lineage>
        <taxon>Bacteria</taxon>
        <taxon>Pseudomonadati</taxon>
        <taxon>Pseudomonadota</taxon>
        <taxon>Gammaproteobacteria</taxon>
        <taxon>Thiotrichales</taxon>
        <taxon>Thiotrichaceae</taxon>
        <taxon>environmental samples</taxon>
    </lineage>
</organism>
<dbReference type="PANTHER" id="PTHR30126">
    <property type="entry name" value="HTH-TYPE TRANSCRIPTIONAL REGULATOR"/>
    <property type="match status" value="1"/>
</dbReference>
<dbReference type="Pfam" id="PF00126">
    <property type="entry name" value="HTH_1"/>
    <property type="match status" value="1"/>
</dbReference>
<dbReference type="AlphaFoldDB" id="A0A6S6SM32"/>
<name>A0A6S6SM32_9GAMM</name>
<dbReference type="PANTHER" id="PTHR30126:SF2">
    <property type="entry name" value="HTH-TYPE TRANSCRIPTIONAL REGULATOR YJIE"/>
    <property type="match status" value="1"/>
</dbReference>
<protein>
    <recommendedName>
        <fullName evidence="5">HTH lysR-type domain-containing protein</fullName>
    </recommendedName>
</protein>
<dbReference type="InterPro" id="IPR036390">
    <property type="entry name" value="WH_DNA-bd_sf"/>
</dbReference>
<dbReference type="SUPFAM" id="SSF53850">
    <property type="entry name" value="Periplasmic binding protein-like II"/>
    <property type="match status" value="1"/>
</dbReference>
<evidence type="ECO:0000256" key="2">
    <source>
        <dbReference type="ARBA" id="ARBA00023015"/>
    </source>
</evidence>
<evidence type="ECO:0000256" key="4">
    <source>
        <dbReference type="ARBA" id="ARBA00023163"/>
    </source>
</evidence>
<reference evidence="6" key="1">
    <citation type="submission" date="2020-01" db="EMBL/GenBank/DDBJ databases">
        <authorList>
            <person name="Meier V. D."/>
            <person name="Meier V D."/>
        </authorList>
    </citation>
    <scope>NUCLEOTIDE SEQUENCE</scope>
    <source>
        <strain evidence="6">HLG_WM_MAG_09</strain>
    </source>
</reference>
<proteinExistence type="inferred from homology"/>
<dbReference type="Gene3D" id="3.40.190.10">
    <property type="entry name" value="Periplasmic binding protein-like II"/>
    <property type="match status" value="2"/>
</dbReference>
<feature type="domain" description="HTH lysR-type" evidence="5">
    <location>
        <begin position="1"/>
        <end position="59"/>
    </location>
</feature>
<dbReference type="GO" id="GO:0000976">
    <property type="term" value="F:transcription cis-regulatory region binding"/>
    <property type="evidence" value="ECO:0007669"/>
    <property type="project" value="TreeGrafter"/>
</dbReference>
<comment type="similarity">
    <text evidence="1">Belongs to the LysR transcriptional regulatory family.</text>
</comment>
<dbReference type="InterPro" id="IPR000847">
    <property type="entry name" value="LysR_HTH_N"/>
</dbReference>
<accession>A0A6S6SM32</accession>
<dbReference type="Gene3D" id="1.10.10.10">
    <property type="entry name" value="Winged helix-like DNA-binding domain superfamily/Winged helix DNA-binding domain"/>
    <property type="match status" value="1"/>
</dbReference>
<dbReference type="PROSITE" id="PS50931">
    <property type="entry name" value="HTH_LYSR"/>
    <property type="match status" value="1"/>
</dbReference>
<dbReference type="EMBL" id="CACVAT010000092">
    <property type="protein sequence ID" value="CAA6806189.1"/>
    <property type="molecule type" value="Genomic_DNA"/>
</dbReference>
<keyword evidence="3" id="KW-0238">DNA-binding</keyword>
<evidence type="ECO:0000313" key="6">
    <source>
        <dbReference type="EMBL" id="CAA6806189.1"/>
    </source>
</evidence>
<dbReference type="PRINTS" id="PR00039">
    <property type="entry name" value="HTHLYSR"/>
</dbReference>
<dbReference type="SUPFAM" id="SSF46785">
    <property type="entry name" value="Winged helix' DNA-binding domain"/>
    <property type="match status" value="1"/>
</dbReference>
<evidence type="ECO:0000256" key="3">
    <source>
        <dbReference type="ARBA" id="ARBA00023125"/>
    </source>
</evidence>
<evidence type="ECO:0000259" key="5">
    <source>
        <dbReference type="PROSITE" id="PS50931"/>
    </source>
</evidence>
<dbReference type="GO" id="GO:0003700">
    <property type="term" value="F:DNA-binding transcription factor activity"/>
    <property type="evidence" value="ECO:0007669"/>
    <property type="project" value="InterPro"/>
</dbReference>
<sequence>MAELKWLEDLVALMEEDSFTKAAERRFVTQPAFSRRIRLLEDWLGIELVERKRKPISILPVVREHDNEIRELVGRFYQLRNNLQNSSRQDCAVFAVQHTLAVSHFPALIKRIQSEMPYQSYRLHTANNEDCLALFNQKAQYLLCYESPDQPILPIGNDLIREILDHDQLTPAIQPALYAQLFEADNHKPLPVLMYPEGGFLADTLSNVCLPGMMRDYSLEVICESAFAVGLKEMVLAGMGIAWLPKHLISQELDKGELIALDHLLGSCELLVCLYQFSHDKPATESTAA</sequence>
<dbReference type="Pfam" id="PF03466">
    <property type="entry name" value="LysR_substrate"/>
    <property type="match status" value="1"/>
</dbReference>
<dbReference type="InterPro" id="IPR005119">
    <property type="entry name" value="LysR_subst-bd"/>
</dbReference>
<keyword evidence="2" id="KW-0805">Transcription regulation</keyword>
<gene>
    <name evidence="6" type="ORF">HELGO_WM30934</name>
</gene>
<keyword evidence="4" id="KW-0804">Transcription</keyword>
<dbReference type="InterPro" id="IPR036388">
    <property type="entry name" value="WH-like_DNA-bd_sf"/>
</dbReference>
<evidence type="ECO:0000256" key="1">
    <source>
        <dbReference type="ARBA" id="ARBA00009437"/>
    </source>
</evidence>